<dbReference type="GO" id="GO:0004741">
    <property type="term" value="F:[pyruvate dehydrogenase (acetyl-transferring)]-phosphatase activity"/>
    <property type="evidence" value="ECO:0007669"/>
    <property type="project" value="TreeGrafter"/>
</dbReference>
<proteinExistence type="predicted"/>
<comment type="caution">
    <text evidence="3">The sequence shown here is derived from an EMBL/GenBank/DDBJ whole genome shotgun (WGS) entry which is preliminary data.</text>
</comment>
<keyword evidence="4" id="KW-1185">Reference proteome</keyword>
<evidence type="ECO:0000259" key="2">
    <source>
        <dbReference type="PROSITE" id="PS51746"/>
    </source>
</evidence>
<evidence type="ECO:0000313" key="3">
    <source>
        <dbReference type="EMBL" id="TFY71990.1"/>
    </source>
</evidence>
<dbReference type="AlphaFoldDB" id="A0A4Y9ZCV7"/>
<gene>
    <name evidence="3" type="ORF">EVG20_g1025</name>
</gene>
<feature type="compositionally biased region" description="Basic and acidic residues" evidence="1">
    <location>
        <begin position="302"/>
        <end position="315"/>
    </location>
</feature>
<dbReference type="Pfam" id="PF00481">
    <property type="entry name" value="PP2C"/>
    <property type="match status" value="1"/>
</dbReference>
<dbReference type="PANTHER" id="PTHR13832">
    <property type="entry name" value="PROTEIN PHOSPHATASE 2C"/>
    <property type="match status" value="1"/>
</dbReference>
<dbReference type="SUPFAM" id="SSF81606">
    <property type="entry name" value="PP2C-like"/>
    <property type="match status" value="1"/>
</dbReference>
<sequence>MFRRTWKPIAATAVLIGTPAYLYHRYSTNKLKNQTFNLSVREQRPDGQAAMVTRSFPLQSKEQVESRIREFATSESAATSEGLSWKYTTARLSSNNPIEDTNAQAIIAQKSTPLSPAGNLMFFAVMDGHGGWQTSQLLSKVLIPAVALELSALKDASAPAPHKSSIFGGVRSLLSSKPEATTPVEADSTQITRAIQRAFSNLDAEIVNAPLRFLAANIVNTQIAKGLVPDLSQHPMAMASMLPAMSGSCAILGLIDTAHRDLYVACTGDSRAVAGVWEETADGKGKWHVEVLSEDQTGRNPNELKRMQSEHPPEEANDVIRRGRVLGGLEPTRAFGDARYKWSREVQAVLNEAFLIGNGRSMRTIPSLLKTPPYVTATPVVTHRKLSIPSSEPDSEGKPKSKFRFLVLATDGLWDQLSSEEVVSLVGGHLRGLKGNVSKSDLPSLVPVAEGSKTVEGKEKRDKAGGGSWSFVDDNLSAHLIRNAFGGGDETKLRHLLSIPSPHSRRYRDDVTVTVVWWEEESMGVKAKL</sequence>
<protein>
    <recommendedName>
        <fullName evidence="2">PPM-type phosphatase domain-containing protein</fullName>
    </recommendedName>
</protein>
<evidence type="ECO:0000256" key="1">
    <source>
        <dbReference type="SAM" id="MobiDB-lite"/>
    </source>
</evidence>
<dbReference type="Proteomes" id="UP000298327">
    <property type="component" value="Unassembled WGS sequence"/>
</dbReference>
<dbReference type="GO" id="GO:0005739">
    <property type="term" value="C:mitochondrion"/>
    <property type="evidence" value="ECO:0007669"/>
    <property type="project" value="TreeGrafter"/>
</dbReference>
<dbReference type="InterPro" id="IPR036457">
    <property type="entry name" value="PPM-type-like_dom_sf"/>
</dbReference>
<dbReference type="PANTHER" id="PTHR13832:SF792">
    <property type="entry name" value="GM14286P"/>
    <property type="match status" value="1"/>
</dbReference>
<organism evidence="3 4">
    <name type="scientific">Dentipellis fragilis</name>
    <dbReference type="NCBI Taxonomy" id="205917"/>
    <lineage>
        <taxon>Eukaryota</taxon>
        <taxon>Fungi</taxon>
        <taxon>Dikarya</taxon>
        <taxon>Basidiomycota</taxon>
        <taxon>Agaricomycotina</taxon>
        <taxon>Agaricomycetes</taxon>
        <taxon>Russulales</taxon>
        <taxon>Hericiaceae</taxon>
        <taxon>Dentipellis</taxon>
    </lineage>
</organism>
<dbReference type="STRING" id="205917.A0A4Y9ZCV7"/>
<feature type="region of interest" description="Disordered" evidence="1">
    <location>
        <begin position="296"/>
        <end position="315"/>
    </location>
</feature>
<dbReference type="OrthoDB" id="420076at2759"/>
<dbReference type="SMART" id="SM00332">
    <property type="entry name" value="PP2Cc"/>
    <property type="match status" value="1"/>
</dbReference>
<dbReference type="PROSITE" id="PS51746">
    <property type="entry name" value="PPM_2"/>
    <property type="match status" value="1"/>
</dbReference>
<dbReference type="Gene3D" id="3.60.40.10">
    <property type="entry name" value="PPM-type phosphatase domain"/>
    <property type="match status" value="1"/>
</dbReference>
<dbReference type="CDD" id="cd00143">
    <property type="entry name" value="PP2Cc"/>
    <property type="match status" value="1"/>
</dbReference>
<dbReference type="InterPro" id="IPR001932">
    <property type="entry name" value="PPM-type_phosphatase-like_dom"/>
</dbReference>
<dbReference type="EMBL" id="SEOQ01000029">
    <property type="protein sequence ID" value="TFY71990.1"/>
    <property type="molecule type" value="Genomic_DNA"/>
</dbReference>
<feature type="domain" description="PPM-type phosphatase" evidence="2">
    <location>
        <begin position="107"/>
        <end position="518"/>
    </location>
</feature>
<reference evidence="3 4" key="1">
    <citation type="submission" date="2019-02" db="EMBL/GenBank/DDBJ databases">
        <title>Genome sequencing of the rare red list fungi Dentipellis fragilis.</title>
        <authorList>
            <person name="Buettner E."/>
            <person name="Kellner H."/>
        </authorList>
    </citation>
    <scope>NUCLEOTIDE SEQUENCE [LARGE SCALE GENOMIC DNA]</scope>
    <source>
        <strain evidence="3 4">DSM 105465</strain>
    </source>
</reference>
<evidence type="ECO:0000313" key="4">
    <source>
        <dbReference type="Proteomes" id="UP000298327"/>
    </source>
</evidence>
<name>A0A4Y9ZCV7_9AGAM</name>
<dbReference type="InterPro" id="IPR015655">
    <property type="entry name" value="PP2C"/>
</dbReference>
<accession>A0A4Y9ZCV7</accession>